<name>B1YE54_PYRNV</name>
<dbReference type="GeneID" id="6165735"/>
<dbReference type="AlphaFoldDB" id="B1YE54"/>
<dbReference type="RefSeq" id="WP_012350486.1">
    <property type="nucleotide sequence ID" value="NC_010525.1"/>
</dbReference>
<dbReference type="EMBL" id="CP001014">
    <property type="protein sequence ID" value="ACB40067.1"/>
    <property type="molecule type" value="Genomic_DNA"/>
</dbReference>
<proteinExistence type="predicted"/>
<gene>
    <name evidence="1" type="ordered locus">Tneu_1137</name>
</gene>
<reference evidence="1" key="1">
    <citation type="submission" date="2008-03" db="EMBL/GenBank/DDBJ databases">
        <title>Complete sequence of Thermoproteus neutrophilus V24Sta.</title>
        <authorList>
            <consortium name="US DOE Joint Genome Institute"/>
            <person name="Copeland A."/>
            <person name="Lucas S."/>
            <person name="Lapidus A."/>
            <person name="Glavina del Rio T."/>
            <person name="Dalin E."/>
            <person name="Tice H."/>
            <person name="Bruce D."/>
            <person name="Goodwin L."/>
            <person name="Pitluck S."/>
            <person name="Sims D."/>
            <person name="Brettin T."/>
            <person name="Detter J.C."/>
            <person name="Han C."/>
            <person name="Kuske C.R."/>
            <person name="Schmutz J."/>
            <person name="Larimer F."/>
            <person name="Land M."/>
            <person name="Hauser L."/>
            <person name="Kyrpides N."/>
            <person name="Mikhailova N."/>
            <person name="Biddle J.F."/>
            <person name="Zhang Z."/>
            <person name="Fitz-Gibbon S.T."/>
            <person name="Lowe T.M."/>
            <person name="Saltikov C."/>
            <person name="House C.H."/>
            <person name="Richardson P."/>
        </authorList>
    </citation>
    <scope>NUCLEOTIDE SEQUENCE [LARGE SCALE GENOMIC DNA]</scope>
    <source>
        <strain evidence="1">V24Sta</strain>
    </source>
</reference>
<dbReference type="eggNOG" id="arCOG04193">
    <property type="taxonomic scope" value="Archaea"/>
</dbReference>
<organism evidence="1 2">
    <name type="scientific">Pyrobaculum neutrophilum (strain DSM 2338 / JCM 9278 / NBRC 100436 / V24Sta)</name>
    <name type="common">Thermoproteus neutrophilus</name>
    <dbReference type="NCBI Taxonomy" id="444157"/>
    <lineage>
        <taxon>Archaea</taxon>
        <taxon>Thermoproteota</taxon>
        <taxon>Thermoprotei</taxon>
        <taxon>Thermoproteales</taxon>
        <taxon>Thermoproteaceae</taxon>
        <taxon>Pyrobaculum</taxon>
    </lineage>
</organism>
<dbReference type="STRING" id="444157.Tneu_1137"/>
<keyword evidence="2" id="KW-1185">Reference proteome</keyword>
<accession>B1YE54</accession>
<dbReference type="HOGENOM" id="CLU_1901838_0_0_2"/>
<evidence type="ECO:0000313" key="2">
    <source>
        <dbReference type="Proteomes" id="UP000001694"/>
    </source>
</evidence>
<protein>
    <submittedName>
        <fullName evidence="1">Uncharacterized protein</fullName>
    </submittedName>
</protein>
<dbReference type="KEGG" id="tne:Tneu_1137"/>
<dbReference type="Proteomes" id="UP000001694">
    <property type="component" value="Chromosome"/>
</dbReference>
<evidence type="ECO:0000313" key="1">
    <source>
        <dbReference type="EMBL" id="ACB40067.1"/>
    </source>
</evidence>
<sequence length="147" mass="17015">MESVQIKREELVERAARSVRPAVHLEMAYDVLDELSRSPEKYPEQLAKLSRIVVKVLNDVEEKLNDIEEELKHNPQSKESQKVKDRLAALQRARNRLAAWGRYVAELAKRLEEADDRERARMVRLFCAMALAPDKLTVELKKLLKGP</sequence>
<dbReference type="OrthoDB" id="376883at2157"/>